<evidence type="ECO:0000256" key="1">
    <source>
        <dbReference type="SAM" id="MobiDB-lite"/>
    </source>
</evidence>
<dbReference type="InterPro" id="IPR002921">
    <property type="entry name" value="Fungal_lipase-type"/>
</dbReference>
<feature type="compositionally biased region" description="Pro residues" evidence="1">
    <location>
        <begin position="226"/>
        <end position="238"/>
    </location>
</feature>
<dbReference type="SUPFAM" id="SSF53474">
    <property type="entry name" value="alpha/beta-Hydrolases"/>
    <property type="match status" value="1"/>
</dbReference>
<feature type="region of interest" description="Disordered" evidence="1">
    <location>
        <begin position="226"/>
        <end position="256"/>
    </location>
</feature>
<gene>
    <name evidence="3" type="ORF">PT974_04585</name>
</gene>
<name>A0ABR0SVM4_9HYPO</name>
<dbReference type="EMBL" id="JAVFKD010000004">
    <property type="protein sequence ID" value="KAK5996157.1"/>
    <property type="molecule type" value="Genomic_DNA"/>
</dbReference>
<accession>A0ABR0SVM4</accession>
<sequence>MATPLPRRPIFPPRLRPPPLILIHIILPFQPQHQGLHRRLAHRPQSPPHKVPPPRPHVHHPPLHPWHRLLRGLGHQPQHRALLPSGFLDDPGNYCHAGFLSLARSLVKPVAERLRQLLEEEPSRVSSFSLLLTGHSAGGAVAALLYSHMLSTSIDAQSELNALTGCFKRIHCVTFGAPPVSLLPLEKPDSPELRKSLFLSFVNEGDPVVRADKPYVKSLLELLASPPPSTSPPLPPLPSCKDSKDGNKSNSSTSKNTLSNAGRIIVLRSADPSSKPKDHKTVGERLAEGVAAVTCREEHLRGVIWGDPVAHTMSLYAGRIEALAVEAVTAMTGIEAAREAEVKKKLVNKKESKRRLWGLGGH</sequence>
<keyword evidence="4" id="KW-1185">Reference proteome</keyword>
<reference evidence="3 4" key="1">
    <citation type="submission" date="2024-01" db="EMBL/GenBank/DDBJ databases">
        <title>Complete genome of Cladobotryum mycophilum ATHUM6906.</title>
        <authorList>
            <person name="Christinaki A.C."/>
            <person name="Myridakis A.I."/>
            <person name="Kouvelis V.N."/>
        </authorList>
    </citation>
    <scope>NUCLEOTIDE SEQUENCE [LARGE SCALE GENOMIC DNA]</scope>
    <source>
        <strain evidence="3 4">ATHUM6906</strain>
    </source>
</reference>
<comment type="caution">
    <text evidence="3">The sequence shown here is derived from an EMBL/GenBank/DDBJ whole genome shotgun (WGS) entry which is preliminary data.</text>
</comment>
<feature type="domain" description="Fungal lipase-type" evidence="2">
    <location>
        <begin position="92"/>
        <end position="211"/>
    </location>
</feature>
<proteinExistence type="predicted"/>
<evidence type="ECO:0000313" key="4">
    <source>
        <dbReference type="Proteomes" id="UP001338125"/>
    </source>
</evidence>
<dbReference type="PANTHER" id="PTHR46023">
    <property type="entry name" value="LIPASE CLASS 3 PROTEIN-LIKE"/>
    <property type="match status" value="1"/>
</dbReference>
<feature type="region of interest" description="Disordered" evidence="1">
    <location>
        <begin position="34"/>
        <end position="64"/>
    </location>
</feature>
<evidence type="ECO:0000259" key="2">
    <source>
        <dbReference type="Pfam" id="PF01764"/>
    </source>
</evidence>
<dbReference type="InterPro" id="IPR029058">
    <property type="entry name" value="AB_hydrolase_fold"/>
</dbReference>
<organism evidence="3 4">
    <name type="scientific">Cladobotryum mycophilum</name>
    <dbReference type="NCBI Taxonomy" id="491253"/>
    <lineage>
        <taxon>Eukaryota</taxon>
        <taxon>Fungi</taxon>
        <taxon>Dikarya</taxon>
        <taxon>Ascomycota</taxon>
        <taxon>Pezizomycotina</taxon>
        <taxon>Sordariomycetes</taxon>
        <taxon>Hypocreomycetidae</taxon>
        <taxon>Hypocreales</taxon>
        <taxon>Hypocreaceae</taxon>
        <taxon>Cladobotryum</taxon>
    </lineage>
</organism>
<protein>
    <recommendedName>
        <fullName evidence="2">Fungal lipase-type domain-containing protein</fullName>
    </recommendedName>
</protein>
<dbReference type="Gene3D" id="3.40.50.1820">
    <property type="entry name" value="alpha/beta hydrolase"/>
    <property type="match status" value="1"/>
</dbReference>
<dbReference type="PANTHER" id="PTHR46023:SF6">
    <property type="entry name" value="LIPASE CLASS 3 FAMILY PROTEIN"/>
    <property type="match status" value="1"/>
</dbReference>
<evidence type="ECO:0000313" key="3">
    <source>
        <dbReference type="EMBL" id="KAK5996157.1"/>
    </source>
</evidence>
<dbReference type="Proteomes" id="UP001338125">
    <property type="component" value="Unassembled WGS sequence"/>
</dbReference>
<feature type="compositionally biased region" description="Pro residues" evidence="1">
    <location>
        <begin position="45"/>
        <end position="55"/>
    </location>
</feature>
<dbReference type="Pfam" id="PF01764">
    <property type="entry name" value="Lipase_3"/>
    <property type="match status" value="1"/>
</dbReference>